<dbReference type="GO" id="GO:0043814">
    <property type="term" value="F:phospholactate guanylyltransferase activity"/>
    <property type="evidence" value="ECO:0007669"/>
    <property type="project" value="InterPro"/>
</dbReference>
<keyword evidence="3" id="KW-0547">Nucleotide-binding</keyword>
<dbReference type="Pfam" id="PF01983">
    <property type="entry name" value="CofC"/>
    <property type="match status" value="1"/>
</dbReference>
<dbReference type="AlphaFoldDB" id="A0A381QNV4"/>
<dbReference type="InterPro" id="IPR002835">
    <property type="entry name" value="CofC"/>
</dbReference>
<reference evidence="5" key="1">
    <citation type="submission" date="2018-05" db="EMBL/GenBank/DDBJ databases">
        <authorList>
            <person name="Lanie J.A."/>
            <person name="Ng W.-L."/>
            <person name="Kazmierczak K.M."/>
            <person name="Andrzejewski T.M."/>
            <person name="Davidsen T.M."/>
            <person name="Wayne K.J."/>
            <person name="Tettelin H."/>
            <person name="Glass J.I."/>
            <person name="Rusch D."/>
            <person name="Podicherti R."/>
            <person name="Tsui H.-C.T."/>
            <person name="Winkler M.E."/>
        </authorList>
    </citation>
    <scope>NUCLEOTIDE SEQUENCE</scope>
</reference>
<keyword evidence="4" id="KW-0342">GTP-binding</keyword>
<proteinExistence type="inferred from homology"/>
<dbReference type="InterPro" id="IPR029044">
    <property type="entry name" value="Nucleotide-diphossugar_trans"/>
</dbReference>
<sequence length="218" mass="24712">MIWAITPIKSFKRPKSRLGDVLNLEERRVLVKHMLKKILLSQKKSKLFKEYMVVTEDKDVVKYVKDLGFNSLLQKKPGLNQGITEASLKAKKSGAKTILILHGDIPRTNASILKSVTKKHKTLIKEFKKGITISPDSMGEGTNCMICTPPDILKFKYGPGSCLAHMELAHREGIQVRLYRSKRLEFDIDRDSDLTKLINKSGYTKALDYIKSIQHDGT</sequence>
<evidence type="ECO:0000256" key="1">
    <source>
        <dbReference type="ARBA" id="ARBA00022679"/>
    </source>
</evidence>
<dbReference type="Gene3D" id="3.90.550.10">
    <property type="entry name" value="Spore Coat Polysaccharide Biosynthesis Protein SpsA, Chain A"/>
    <property type="match status" value="1"/>
</dbReference>
<dbReference type="GO" id="GO:0005525">
    <property type="term" value="F:GTP binding"/>
    <property type="evidence" value="ECO:0007669"/>
    <property type="project" value="UniProtKB-KW"/>
</dbReference>
<evidence type="ECO:0000256" key="2">
    <source>
        <dbReference type="ARBA" id="ARBA00022695"/>
    </source>
</evidence>
<dbReference type="SUPFAM" id="SSF53448">
    <property type="entry name" value="Nucleotide-diphospho-sugar transferases"/>
    <property type="match status" value="1"/>
</dbReference>
<organism evidence="5">
    <name type="scientific">marine metagenome</name>
    <dbReference type="NCBI Taxonomy" id="408172"/>
    <lineage>
        <taxon>unclassified sequences</taxon>
        <taxon>metagenomes</taxon>
        <taxon>ecological metagenomes</taxon>
    </lineage>
</organism>
<dbReference type="PANTHER" id="PTHR40392">
    <property type="entry name" value="2-PHOSPHO-L-LACTATE GUANYLYLTRANSFERASE"/>
    <property type="match status" value="1"/>
</dbReference>
<evidence type="ECO:0000313" key="5">
    <source>
        <dbReference type="EMBL" id="SUZ81066.1"/>
    </source>
</evidence>
<protein>
    <recommendedName>
        <fullName evidence="6">2-phospho-L-lactate guanylyltransferase</fullName>
    </recommendedName>
</protein>
<keyword evidence="2" id="KW-0548">Nucleotidyltransferase</keyword>
<evidence type="ECO:0008006" key="6">
    <source>
        <dbReference type="Google" id="ProtNLM"/>
    </source>
</evidence>
<evidence type="ECO:0000256" key="3">
    <source>
        <dbReference type="ARBA" id="ARBA00022741"/>
    </source>
</evidence>
<keyword evidence="1" id="KW-0808">Transferase</keyword>
<dbReference type="EMBL" id="UINC01001452">
    <property type="protein sequence ID" value="SUZ81066.1"/>
    <property type="molecule type" value="Genomic_DNA"/>
</dbReference>
<accession>A0A381QNV4</accession>
<name>A0A381QNV4_9ZZZZ</name>
<dbReference type="PANTHER" id="PTHR40392:SF1">
    <property type="entry name" value="2-PHOSPHO-L-LACTATE GUANYLYLTRANSFERASE"/>
    <property type="match status" value="1"/>
</dbReference>
<dbReference type="NCBIfam" id="TIGR03552">
    <property type="entry name" value="F420_cofC"/>
    <property type="match status" value="1"/>
</dbReference>
<evidence type="ECO:0000256" key="4">
    <source>
        <dbReference type="ARBA" id="ARBA00023134"/>
    </source>
</evidence>
<gene>
    <name evidence="5" type="ORF">METZ01_LOCUS33920</name>
</gene>
<dbReference type="HAMAP" id="MF_02114">
    <property type="entry name" value="CofC"/>
    <property type="match status" value="1"/>
</dbReference>